<dbReference type="InterPro" id="IPR036028">
    <property type="entry name" value="SH3-like_dom_sf"/>
</dbReference>
<comment type="caution">
    <text evidence="5">The sequence shown here is derived from an EMBL/GenBank/DDBJ whole genome shotgun (WGS) entry which is preliminary data.</text>
</comment>
<dbReference type="InterPro" id="IPR001452">
    <property type="entry name" value="SH3_domain"/>
</dbReference>
<feature type="compositionally biased region" description="Low complexity" evidence="3">
    <location>
        <begin position="509"/>
        <end position="519"/>
    </location>
</feature>
<feature type="compositionally biased region" description="Acidic residues" evidence="3">
    <location>
        <begin position="400"/>
        <end position="410"/>
    </location>
</feature>
<keyword evidence="1 2" id="KW-0728">SH3 domain</keyword>
<evidence type="ECO:0000256" key="1">
    <source>
        <dbReference type="ARBA" id="ARBA00022443"/>
    </source>
</evidence>
<dbReference type="InterPro" id="IPR057402">
    <property type="entry name" value="AIM3_BBC1_C"/>
</dbReference>
<feature type="compositionally biased region" description="Gly residues" evidence="3">
    <location>
        <begin position="323"/>
        <end position="332"/>
    </location>
</feature>
<feature type="compositionally biased region" description="Acidic residues" evidence="3">
    <location>
        <begin position="269"/>
        <end position="307"/>
    </location>
</feature>
<sequence>MSVPYTVIAKYPYTPSAENASDDLAFSAGQLITVTEEVDADWLFGTSKTGGELVSGYFPRNFVEKQAEDEPEEVATAEGAPDAPGETQSPEEPQLESPVAQPPVPDPASRLVSDPVSQSVSPTHADPFSAEPQSTIEYGTSDFKHKLQSFNVGSAPPMHGQAVADTNFVKKTFIAASPHSTYVPPVERRESRSDERRVSSGSSAVPHAPPPAQQAADEHSNAEEDVPRMTLKERLRLLEDRQREEQAAAEALMKRREEKKKKKEMREEPAEENEENEETEEEQHEEETEQDREAEEDEDEEEEEDEEEAKRRQLRERMAKLSGGMGMIGMMGFGAPMPAKEKKVKESKRTDDAAATPVPGPVPVVPTKPDPQEAAPESAGEESQESSDHESVDLTKQPDVGDEEDLPAELEEPKPLASAAVPARPSPPPIPTSPAVPQPPTVTALPASFYAADRAPPPPPPPPPQDQASESDDENKSASAASPTLSVSSPVAPVPPVPVPVPTSPPAPAVAQAPRAPTSTAPPVPPVPAVPPVPPPMSDSSEEVVTGYEADDDTDIAQADKPVNSPMRPAPVVAPPPPVTKAPTAPLPPKTSPAVPAARPPPPIPTSPLAQTAPRAFPSSSVQSKERRLSGSKTATSHIPPPPPPVAAPVQTDNTGSTMHSGFRSSMEISDYGSSSKWWLTKSLPAELSARDVYYEVDSHELKKRNGKTVVYLDYYVVNQDYSTKIWELSYDAANPDKLATFVETVREKPAANSTYLLEASRKYGAVAFQLSSSVVGTSKVQEDLVSWVFKQLPHDVMPPVGSKTFGATIYRNTNNVEINQLDEIRPGDVLVILKGRFEGHSSGPFHKSKTAELGFNGKPYAAFVAGFDPSKGKIKVIEQSARGVQSASYKLGDFKSGKIRIFRIVGRNYFGW</sequence>
<feature type="compositionally biased region" description="Basic and acidic residues" evidence="3">
    <location>
        <begin position="308"/>
        <end position="319"/>
    </location>
</feature>
<evidence type="ECO:0000256" key="2">
    <source>
        <dbReference type="PROSITE-ProRule" id="PRU00192"/>
    </source>
</evidence>
<feature type="compositionally biased region" description="Basic and acidic residues" evidence="3">
    <location>
        <begin position="339"/>
        <end position="352"/>
    </location>
</feature>
<dbReference type="SMART" id="SM00326">
    <property type="entry name" value="SH3"/>
    <property type="match status" value="1"/>
</dbReference>
<reference evidence="5" key="1">
    <citation type="journal article" date="2021" name="G3 (Bethesda)">
        <title>Genomic diversity, chromosomal rearrangements, and interspecies hybridization in the ogataea polymorpha species complex.</title>
        <authorList>
            <person name="Hanson S.J."/>
            <person name="Cinneide E.O."/>
            <person name="Salzberg L.I."/>
            <person name="Wolfe K.H."/>
            <person name="McGowan J."/>
            <person name="Fitzpatrick D.A."/>
            <person name="Matlin K."/>
        </authorList>
    </citation>
    <scope>NUCLEOTIDE SEQUENCE</scope>
    <source>
        <strain evidence="5">83-405-1</strain>
    </source>
</reference>
<feature type="compositionally biased region" description="Pro residues" evidence="3">
    <location>
        <begin position="568"/>
        <end position="591"/>
    </location>
</feature>
<feature type="domain" description="SH3" evidence="4">
    <location>
        <begin position="2"/>
        <end position="68"/>
    </location>
</feature>
<feature type="region of interest" description="Disordered" evidence="3">
    <location>
        <begin position="65"/>
        <end position="141"/>
    </location>
</feature>
<feature type="compositionally biased region" description="Pro residues" evidence="3">
    <location>
        <begin position="424"/>
        <end position="440"/>
    </location>
</feature>
<feature type="compositionally biased region" description="Low complexity" evidence="3">
    <location>
        <begin position="477"/>
        <end position="491"/>
    </location>
</feature>
<evidence type="ECO:0000256" key="3">
    <source>
        <dbReference type="SAM" id="MobiDB-lite"/>
    </source>
</evidence>
<dbReference type="Gene3D" id="2.30.30.40">
    <property type="entry name" value="SH3 Domains"/>
    <property type="match status" value="1"/>
</dbReference>
<dbReference type="EMBL" id="JAHLUH010000006">
    <property type="protein sequence ID" value="KAG7727492.1"/>
    <property type="molecule type" value="Genomic_DNA"/>
</dbReference>
<organism evidence="5 6">
    <name type="scientific">Ogataea haglerorum</name>
    <dbReference type="NCBI Taxonomy" id="1937702"/>
    <lineage>
        <taxon>Eukaryota</taxon>
        <taxon>Fungi</taxon>
        <taxon>Dikarya</taxon>
        <taxon>Ascomycota</taxon>
        <taxon>Saccharomycotina</taxon>
        <taxon>Pichiomycetes</taxon>
        <taxon>Pichiales</taxon>
        <taxon>Pichiaceae</taxon>
        <taxon>Ogataea</taxon>
    </lineage>
</organism>
<feature type="compositionally biased region" description="Basic and acidic residues" evidence="3">
    <location>
        <begin position="216"/>
        <end position="256"/>
    </location>
</feature>
<dbReference type="Proteomes" id="UP000738402">
    <property type="component" value="Unassembled WGS sequence"/>
</dbReference>
<dbReference type="PROSITE" id="PS50002">
    <property type="entry name" value="SH3"/>
    <property type="match status" value="1"/>
</dbReference>
<gene>
    <name evidence="5" type="ORF">KL933_002426</name>
</gene>
<accession>A0AAN6D5Q7</accession>
<feature type="compositionally biased region" description="Pro residues" evidence="3">
    <location>
        <begin position="455"/>
        <end position="465"/>
    </location>
</feature>
<feature type="compositionally biased region" description="Basic and acidic residues" evidence="3">
    <location>
        <begin position="186"/>
        <end position="198"/>
    </location>
</feature>
<dbReference type="Pfam" id="PF14604">
    <property type="entry name" value="SH3_9"/>
    <property type="match status" value="1"/>
</dbReference>
<feature type="region of interest" description="Disordered" evidence="3">
    <location>
        <begin position="175"/>
        <end position="649"/>
    </location>
</feature>
<evidence type="ECO:0000313" key="5">
    <source>
        <dbReference type="EMBL" id="KAG7727492.1"/>
    </source>
</evidence>
<feature type="compositionally biased region" description="Pro residues" evidence="3">
    <location>
        <begin position="492"/>
        <end position="508"/>
    </location>
</feature>
<dbReference type="Pfam" id="PF25459">
    <property type="entry name" value="AIM3_BBC1_C"/>
    <property type="match status" value="1"/>
</dbReference>
<proteinExistence type="predicted"/>
<name>A0AAN6D5Q7_9ASCO</name>
<feature type="compositionally biased region" description="Pro residues" evidence="3">
    <location>
        <begin position="520"/>
        <end position="537"/>
    </location>
</feature>
<evidence type="ECO:0000313" key="6">
    <source>
        <dbReference type="Proteomes" id="UP000738402"/>
    </source>
</evidence>
<dbReference type="AlphaFoldDB" id="A0AAN6D5Q7"/>
<dbReference type="SUPFAM" id="SSF50044">
    <property type="entry name" value="SH3-domain"/>
    <property type="match status" value="1"/>
</dbReference>
<evidence type="ECO:0000259" key="4">
    <source>
        <dbReference type="PROSITE" id="PS50002"/>
    </source>
</evidence>
<protein>
    <recommendedName>
        <fullName evidence="4">SH3 domain-containing protein</fullName>
    </recommendedName>
</protein>
<feature type="compositionally biased region" description="Pro residues" evidence="3">
    <location>
        <begin position="358"/>
        <end position="369"/>
    </location>
</feature>